<organism evidence="2 3">
    <name type="scientific">Candidatus Magasanikbacteria bacterium RIFOXYD2_FULL_36_9</name>
    <dbReference type="NCBI Taxonomy" id="1798707"/>
    <lineage>
        <taxon>Bacteria</taxon>
        <taxon>Candidatus Magasanikiibacteriota</taxon>
    </lineage>
</organism>
<dbReference type="EMBL" id="MFRC01000044">
    <property type="protein sequence ID" value="OGH89104.1"/>
    <property type="molecule type" value="Genomic_DNA"/>
</dbReference>
<dbReference type="Pfam" id="PF01996">
    <property type="entry name" value="F420_ligase"/>
    <property type="match status" value="1"/>
</dbReference>
<reference evidence="2 3" key="1">
    <citation type="journal article" date="2016" name="Nat. Commun.">
        <title>Thousands of microbial genomes shed light on interconnected biogeochemical processes in an aquifer system.</title>
        <authorList>
            <person name="Anantharaman K."/>
            <person name="Brown C.T."/>
            <person name="Hug L.A."/>
            <person name="Sharon I."/>
            <person name="Castelle C.J."/>
            <person name="Probst A.J."/>
            <person name="Thomas B.C."/>
            <person name="Singh A."/>
            <person name="Wilkins M.J."/>
            <person name="Karaoz U."/>
            <person name="Brodie E.L."/>
            <person name="Williams K.H."/>
            <person name="Hubbard S.S."/>
            <person name="Banfield J.F."/>
        </authorList>
    </citation>
    <scope>NUCLEOTIDE SEQUENCE [LARGE SCALE GENOMIC DNA]</scope>
</reference>
<dbReference type="Proteomes" id="UP000178490">
    <property type="component" value="Unassembled WGS sequence"/>
</dbReference>
<evidence type="ECO:0000313" key="2">
    <source>
        <dbReference type="EMBL" id="OGH89104.1"/>
    </source>
</evidence>
<dbReference type="Gene3D" id="3.90.1660.10">
    <property type="entry name" value="CofE-like domain"/>
    <property type="match status" value="1"/>
</dbReference>
<feature type="domain" description="Coenzyme F420:L-glutamate ligase-like" evidence="1">
    <location>
        <begin position="6"/>
        <end position="200"/>
    </location>
</feature>
<evidence type="ECO:0000259" key="1">
    <source>
        <dbReference type="Pfam" id="PF01996"/>
    </source>
</evidence>
<dbReference type="AlphaFoldDB" id="A0A1F6NZM0"/>
<comment type="caution">
    <text evidence="2">The sequence shown here is derived from an EMBL/GenBank/DDBJ whole genome shotgun (WGS) entry which is preliminary data.</text>
</comment>
<accession>A0A1F6NZM0</accession>
<dbReference type="SUPFAM" id="SSF144010">
    <property type="entry name" value="CofE-like"/>
    <property type="match status" value="1"/>
</dbReference>
<protein>
    <recommendedName>
        <fullName evidence="1">Coenzyme F420:L-glutamate ligase-like domain-containing protein</fullName>
    </recommendedName>
</protein>
<dbReference type="GO" id="GO:0052618">
    <property type="term" value="F:coenzyme F420-0:L-glutamate ligase activity"/>
    <property type="evidence" value="ECO:0007669"/>
    <property type="project" value="TreeGrafter"/>
</dbReference>
<dbReference type="Gene3D" id="3.30.1330.100">
    <property type="entry name" value="CofE-like"/>
    <property type="match status" value="1"/>
</dbReference>
<name>A0A1F6NZM0_9BACT</name>
<evidence type="ECO:0000313" key="3">
    <source>
        <dbReference type="Proteomes" id="UP000178490"/>
    </source>
</evidence>
<dbReference type="InterPro" id="IPR002847">
    <property type="entry name" value="F420-0_gamma-glut_ligase-dom"/>
</dbReference>
<dbReference type="PANTHER" id="PTHR47917">
    <property type="match status" value="1"/>
</dbReference>
<gene>
    <name evidence="2" type="ORF">A2537_00330</name>
</gene>
<dbReference type="PANTHER" id="PTHR47917:SF1">
    <property type="entry name" value="COENZYME F420:L-GLUTAMATE LIGASE"/>
    <property type="match status" value="1"/>
</dbReference>
<proteinExistence type="predicted"/>
<sequence length="231" mass="25760">MIVQPIKTILFKENGDLFSFLNKYLPKLKNKDVVIVTSKIVALSEGRFCVVKNKTEKDEIIKSESEWAMKTKYVWLTIKDGDVLANAGVDESNANGKLILLPKDSFDSAKKIRNYLMKKNKLKKLGVIISDSRLLPLRAGVVGVALGYAGFKGIKNYIGKPDLFGKPFQFSKTDIADSLATAAVLTMGEGKEKKPLALISDAPVEFTNTTNRKELKIDIQEDIYKPLFEKL</sequence>